<dbReference type="STRING" id="158441.A0A226DEZ7"/>
<feature type="domain" description="K Homology" evidence="7">
    <location>
        <begin position="956"/>
        <end position="1032"/>
    </location>
</feature>
<feature type="region of interest" description="Disordered" evidence="6">
    <location>
        <begin position="909"/>
        <end position="930"/>
    </location>
</feature>
<dbReference type="CDD" id="cd22413">
    <property type="entry name" value="KH-I_Vigilin_rpt10"/>
    <property type="match status" value="1"/>
</dbReference>
<evidence type="ECO:0000259" key="7">
    <source>
        <dbReference type="SMART" id="SM00322"/>
    </source>
</evidence>
<feature type="region of interest" description="Disordered" evidence="6">
    <location>
        <begin position="1"/>
        <end position="56"/>
    </location>
</feature>
<dbReference type="CDD" id="cd22417">
    <property type="entry name" value="KH-I_Vigilin_rpt14"/>
    <property type="match status" value="1"/>
</dbReference>
<sequence>MDPGPSSSVLTDFREARPHDQPQYDEAFPALPPNPSGPNSGPTSGLSSPGANNKWSQKMRIGSNTVTSVFHIPFEERSDRGHGERFGEMDALKACGEIIKQSGAHIELSSSSRDQSLTFLVTGKQSSVVEAKREILQRFQTQAQKQINIPKEHHRFILGKQGQKLNELEKTTATKISIPRPNDDSNMITIVGPKEGIEKAEHEIRWISDEQSKQASERISVPKKFHPFILGPFGEKVGSLIAVTGARINIPPVSVMNDEISVVGEKEGVAKAVQAIKNDLEVFKKYVTVSVEVRKTQHKYIIGKQRITINEILRETGVSVEIPPLESPSETISLHGPAEILGSALTVVYEKANSIITRTVDAPAWVHKHVIGKKGCNIQKITSSYPRAHVEIMDSQNQIVIEGPPEDVEPVTLQLQECVKNLIDNMSFKDISVDPKYYKHIIGKNGTNINRLKDDTGVIISVQDAQSSGQMANIHLEGTRVGVEQASKHILDQVNKLESEKEKDLIIEHRFHGNLIGAKGAGIREIREKFNQVQINFPTPDERRDVVTVRGPKDDVDKCCSYMTKLYKEMVENSFQLKVPIFPQCYRLVVGKGGANIRKIREETNTRFDLPPLAEGKSKTEAEIIVITGRKENCEAARDRLLSLQNSVADVVEIDVMIPSKFHNSLIGVGGKVIQSISDDCGGVHIKFPDSKTKSDRVQVMGPKDMVEKAKNILVDLSKDKEISGHVEILIAKPQHHKFLIGKSGANIKKIRESTNARIVFPGSSEGNQEAITIIGKKENVANAKQQLMDIIKDLEKTVESEMTVDPQYHRHFVLRRGEILRQIADEFGGVSVSFPKVGSNSSKVIIKGPPECVDAAKQRISSIADDLSKRVNIDVVIEQKHHRTIMGSQGSKVKQIQSDHNVDIKFPERPDDHDEEQHIPEQNGDGARASDIIRVSGRPENCEAAKNALLEQVPIIIEVDIPFKMHRHVIGQKGKDVRELMKIHDVHIQVPAPPKQDEQGQQDRPPSDTIKILGSPKNCAAAKEALLNLKEDLEGMERDREARSFIVRVQVDPEFHPKIIGKQGAVIGKIRDQFNVNIQLPRRDSEEQDVIVITGYEADANNAKEEILGIVNELVQREKFREEVEIDHRVHSRIIGQRGKTVRQIMKDFNVDIRFPRSESGNPNLVVISGGEQDKVYDARDHLLNMEEEYIQDVTENEYMQKYLKKDSDQNQGNHKQKQSNGFVVKGAPWNAPDTQSTVDFPTFGNGLASAETEPMPVAAAPVAPAPRPLNSAWGARKHF</sequence>
<dbReference type="SUPFAM" id="SSF54791">
    <property type="entry name" value="Eukaryotic type KH-domain (KH-domain type I)"/>
    <property type="match status" value="13"/>
</dbReference>
<comment type="subcellular location">
    <subcellularLocation>
        <location evidence="1">Cytoplasm</location>
    </subcellularLocation>
</comment>
<name>A0A226DEZ7_FOLCA</name>
<evidence type="ECO:0000256" key="4">
    <source>
        <dbReference type="ARBA" id="ARBA00022884"/>
    </source>
</evidence>
<reference evidence="8 9" key="1">
    <citation type="submission" date="2015-12" db="EMBL/GenBank/DDBJ databases">
        <title>The genome of Folsomia candida.</title>
        <authorList>
            <person name="Faddeeva A."/>
            <person name="Derks M.F."/>
            <person name="Anvar Y."/>
            <person name="Smit S."/>
            <person name="Van Straalen N."/>
            <person name="Roelofs D."/>
        </authorList>
    </citation>
    <scope>NUCLEOTIDE SEQUENCE [LARGE SCALE GENOMIC DNA]</scope>
    <source>
        <strain evidence="8 9">VU population</strain>
        <tissue evidence="8">Whole body</tissue>
    </source>
</reference>
<dbReference type="InterPro" id="IPR036612">
    <property type="entry name" value="KH_dom_type_1_sf"/>
</dbReference>
<dbReference type="Pfam" id="PF00013">
    <property type="entry name" value="KH_1"/>
    <property type="match status" value="14"/>
</dbReference>
<feature type="compositionally biased region" description="Low complexity" evidence="6">
    <location>
        <begin position="37"/>
        <end position="51"/>
    </location>
</feature>
<dbReference type="Gene3D" id="3.30.1370.10">
    <property type="entry name" value="K Homology domain, type 1"/>
    <property type="match status" value="14"/>
</dbReference>
<feature type="domain" description="K Homology" evidence="7">
    <location>
        <begin position="425"/>
        <end position="495"/>
    </location>
</feature>
<dbReference type="PANTHER" id="PTHR10627">
    <property type="entry name" value="SCP160"/>
    <property type="match status" value="1"/>
</dbReference>
<dbReference type="GO" id="GO:0010468">
    <property type="term" value="P:regulation of gene expression"/>
    <property type="evidence" value="ECO:0007669"/>
    <property type="project" value="UniProtKB-ARBA"/>
</dbReference>
<dbReference type="CDD" id="cd22406">
    <property type="entry name" value="KH-I_Vigilin_rpt2"/>
    <property type="match status" value="1"/>
</dbReference>
<evidence type="ECO:0000313" key="9">
    <source>
        <dbReference type="Proteomes" id="UP000198287"/>
    </source>
</evidence>
<dbReference type="OMA" id="DHAGQQV"/>
<feature type="region of interest" description="Disordered" evidence="6">
    <location>
        <begin position="990"/>
        <end position="1009"/>
    </location>
</feature>
<feature type="domain" description="K Homology" evidence="7">
    <location>
        <begin position="1119"/>
        <end position="1189"/>
    </location>
</feature>
<evidence type="ECO:0000256" key="6">
    <source>
        <dbReference type="SAM" id="MobiDB-lite"/>
    </source>
</evidence>
<feature type="compositionally biased region" description="Basic and acidic residues" evidence="6">
    <location>
        <begin position="909"/>
        <end position="920"/>
    </location>
</feature>
<evidence type="ECO:0000256" key="1">
    <source>
        <dbReference type="ARBA" id="ARBA00004496"/>
    </source>
</evidence>
<dbReference type="CDD" id="cd22407">
    <property type="entry name" value="KH-I_Vigilin_rpt3"/>
    <property type="match status" value="1"/>
</dbReference>
<proteinExistence type="predicted"/>
<feature type="compositionally biased region" description="Polar residues" evidence="6">
    <location>
        <begin position="1"/>
        <end position="10"/>
    </location>
</feature>
<organism evidence="8 9">
    <name type="scientific">Folsomia candida</name>
    <name type="common">Springtail</name>
    <dbReference type="NCBI Taxonomy" id="158441"/>
    <lineage>
        <taxon>Eukaryota</taxon>
        <taxon>Metazoa</taxon>
        <taxon>Ecdysozoa</taxon>
        <taxon>Arthropoda</taxon>
        <taxon>Hexapoda</taxon>
        <taxon>Collembola</taxon>
        <taxon>Entomobryomorpha</taxon>
        <taxon>Isotomoidea</taxon>
        <taxon>Isotomidae</taxon>
        <taxon>Proisotominae</taxon>
        <taxon>Folsomia</taxon>
    </lineage>
</organism>
<dbReference type="PROSITE" id="PS50084">
    <property type="entry name" value="KH_TYPE_1"/>
    <property type="match status" value="14"/>
</dbReference>
<dbReference type="PANTHER" id="PTHR10627:SF31">
    <property type="entry name" value="DODECA-SATELLITE-BINDING PROTEIN 1, ISOFORM A"/>
    <property type="match status" value="1"/>
</dbReference>
<dbReference type="CDD" id="cd22408">
    <property type="entry name" value="KH-I_Vigilin_rpt4"/>
    <property type="match status" value="1"/>
</dbReference>
<feature type="compositionally biased region" description="Basic and acidic residues" evidence="6">
    <location>
        <begin position="12"/>
        <end position="22"/>
    </location>
</feature>
<evidence type="ECO:0000313" key="8">
    <source>
        <dbReference type="EMBL" id="OXA43710.1"/>
    </source>
</evidence>
<feature type="domain" description="K Homology" evidence="7">
    <location>
        <begin position="499"/>
        <end position="568"/>
    </location>
</feature>
<dbReference type="CDD" id="cd22418">
    <property type="entry name" value="KH-I_Vigilin_rpt15"/>
    <property type="match status" value="1"/>
</dbReference>
<feature type="domain" description="K Homology" evidence="7">
    <location>
        <begin position="870"/>
        <end position="955"/>
    </location>
</feature>
<dbReference type="InterPro" id="IPR004087">
    <property type="entry name" value="KH_dom"/>
</dbReference>
<evidence type="ECO:0000256" key="5">
    <source>
        <dbReference type="PROSITE-ProRule" id="PRU00117"/>
    </source>
</evidence>
<dbReference type="EMBL" id="LNIX01000021">
    <property type="protein sequence ID" value="OXA43710.1"/>
    <property type="molecule type" value="Genomic_DNA"/>
</dbReference>
<feature type="domain" description="K Homology" evidence="7">
    <location>
        <begin position="141"/>
        <end position="209"/>
    </location>
</feature>
<dbReference type="SMART" id="SM00322">
    <property type="entry name" value="KH"/>
    <property type="match status" value="14"/>
</dbReference>
<comment type="caution">
    <text evidence="8">The sequence shown here is derived from an EMBL/GenBank/DDBJ whole genome shotgun (WGS) entry which is preliminary data.</text>
</comment>
<keyword evidence="9" id="KW-1185">Reference proteome</keyword>
<feature type="domain" description="K Homology" evidence="7">
    <location>
        <begin position="650"/>
        <end position="719"/>
    </location>
</feature>
<dbReference type="CDD" id="cd22405">
    <property type="entry name" value="KH-I_Vigilin_rpt1"/>
    <property type="match status" value="1"/>
</dbReference>
<dbReference type="InterPro" id="IPR004088">
    <property type="entry name" value="KH_dom_type_1"/>
</dbReference>
<feature type="domain" description="K Homology" evidence="7">
    <location>
        <begin position="213"/>
        <end position="281"/>
    </location>
</feature>
<dbReference type="CDD" id="cd22414">
    <property type="entry name" value="KH-I_Vigilin_rpt11"/>
    <property type="match status" value="1"/>
</dbReference>
<keyword evidence="2" id="KW-0963">Cytoplasm</keyword>
<dbReference type="GO" id="GO:0003729">
    <property type="term" value="F:mRNA binding"/>
    <property type="evidence" value="ECO:0007669"/>
    <property type="project" value="TreeGrafter"/>
</dbReference>
<protein>
    <submittedName>
        <fullName evidence="8">Vigilin</fullName>
    </submittedName>
</protein>
<dbReference type="CDD" id="cd22409">
    <property type="entry name" value="KH-I_Vigilin_rpt5"/>
    <property type="match status" value="1"/>
</dbReference>
<evidence type="ECO:0000256" key="2">
    <source>
        <dbReference type="ARBA" id="ARBA00022490"/>
    </source>
</evidence>
<accession>A0A226DEZ7</accession>
<dbReference type="Proteomes" id="UP000198287">
    <property type="component" value="Unassembled WGS sequence"/>
</dbReference>
<dbReference type="CDD" id="cd22411">
    <property type="entry name" value="KH-I_Vigilin_rpt8"/>
    <property type="match status" value="1"/>
</dbReference>
<feature type="domain" description="K Homology" evidence="7">
    <location>
        <begin position="724"/>
        <end position="793"/>
    </location>
</feature>
<feature type="domain" description="K Homology" evidence="7">
    <location>
        <begin position="1044"/>
        <end position="1113"/>
    </location>
</feature>
<feature type="domain" description="K Homology" evidence="7">
    <location>
        <begin position="573"/>
        <end position="646"/>
    </location>
</feature>
<keyword evidence="3" id="KW-0677">Repeat</keyword>
<dbReference type="CDD" id="cd22410">
    <property type="entry name" value="KH-I_Vigilin_rpt7"/>
    <property type="match status" value="1"/>
</dbReference>
<dbReference type="OrthoDB" id="10027144at2759"/>
<dbReference type="CDD" id="cd02394">
    <property type="entry name" value="KH-I_Vigilin_rpt6"/>
    <property type="match status" value="1"/>
</dbReference>
<dbReference type="Pfam" id="PF24668">
    <property type="entry name" value="KH_Vigilin"/>
    <property type="match status" value="1"/>
</dbReference>
<gene>
    <name evidence="8" type="ORF">Fcan01_21425</name>
</gene>
<evidence type="ECO:0000256" key="3">
    <source>
        <dbReference type="ARBA" id="ARBA00022737"/>
    </source>
</evidence>
<feature type="domain" description="K Homology" evidence="7">
    <location>
        <begin position="354"/>
        <end position="420"/>
    </location>
</feature>
<keyword evidence="4 5" id="KW-0694">RNA-binding</keyword>
<feature type="domain" description="K Homology" evidence="7">
    <location>
        <begin position="797"/>
        <end position="866"/>
    </location>
</feature>
<feature type="domain" description="K Homology" evidence="7">
    <location>
        <begin position="285"/>
        <end position="353"/>
    </location>
</feature>
<dbReference type="InterPro" id="IPR057778">
    <property type="entry name" value="KH_Vigilin_N"/>
</dbReference>